<sequence>MRALLRRPVAAVFLCTALTLSATACGRFVGDLTRPEILGKAIRATESADFVTVYSDGLSLAVPMKNRTSRDNRGNCTTTLSHGASDTVDVIKLDGDVYVRRDEARLRREESHRTPEELEALIGRLKGRWTKYPAGGPDAPEGLGTCGRKIGFHWVENGWDDDSMEPTATTVDGRKALKLAKPVGGDGETTTLYMAAEGPPYFLKIVMTGGETPGTTTYDYDRPVEVKAPPAEDVVVVD</sequence>
<organism evidence="2 3">
    <name type="scientific">Streptomyces gardneri</name>
    <dbReference type="NCBI Taxonomy" id="66892"/>
    <lineage>
        <taxon>Bacteria</taxon>
        <taxon>Bacillati</taxon>
        <taxon>Actinomycetota</taxon>
        <taxon>Actinomycetes</taxon>
        <taxon>Kitasatosporales</taxon>
        <taxon>Streptomycetaceae</taxon>
        <taxon>Streptomyces</taxon>
    </lineage>
</organism>
<keyword evidence="1" id="KW-0732">Signal</keyword>
<evidence type="ECO:0000313" key="3">
    <source>
        <dbReference type="Proteomes" id="UP000315226"/>
    </source>
</evidence>
<dbReference type="OrthoDB" id="3745543at2"/>
<reference evidence="2 3" key="1">
    <citation type="submission" date="2019-06" db="EMBL/GenBank/DDBJ databases">
        <title>Whole genome shotgun sequence of Streptomyces gardneri NBRC 12865.</title>
        <authorList>
            <person name="Hosoyama A."/>
            <person name="Uohara A."/>
            <person name="Ohji S."/>
            <person name="Ichikawa N."/>
        </authorList>
    </citation>
    <scope>NUCLEOTIDE SEQUENCE [LARGE SCALE GENOMIC DNA]</scope>
    <source>
        <strain evidence="2 3">NBRC 12865</strain>
    </source>
</reference>
<comment type="caution">
    <text evidence="2">The sequence shown here is derived from an EMBL/GenBank/DDBJ whole genome shotgun (WGS) entry which is preliminary data.</text>
</comment>
<evidence type="ECO:0000256" key="1">
    <source>
        <dbReference type="SAM" id="SignalP"/>
    </source>
</evidence>
<keyword evidence="3" id="KW-1185">Reference proteome</keyword>
<name>A0A4Y3RRN1_9ACTN</name>
<evidence type="ECO:0008006" key="4">
    <source>
        <dbReference type="Google" id="ProtNLM"/>
    </source>
</evidence>
<dbReference type="AlphaFoldDB" id="A0A4Y3RRN1"/>
<dbReference type="EMBL" id="BJMN01000038">
    <property type="protein sequence ID" value="GEB59964.1"/>
    <property type="molecule type" value="Genomic_DNA"/>
</dbReference>
<evidence type="ECO:0000313" key="2">
    <source>
        <dbReference type="EMBL" id="GEB59964.1"/>
    </source>
</evidence>
<feature type="signal peptide" evidence="1">
    <location>
        <begin position="1"/>
        <end position="24"/>
    </location>
</feature>
<gene>
    <name evidence="2" type="ORF">SGA01_55690</name>
</gene>
<accession>A0A4Y3RRN1</accession>
<dbReference type="Proteomes" id="UP000315226">
    <property type="component" value="Unassembled WGS sequence"/>
</dbReference>
<proteinExistence type="predicted"/>
<dbReference type="PROSITE" id="PS51257">
    <property type="entry name" value="PROKAR_LIPOPROTEIN"/>
    <property type="match status" value="1"/>
</dbReference>
<protein>
    <recommendedName>
        <fullName evidence="4">Lipoprotein</fullName>
    </recommendedName>
</protein>
<dbReference type="RefSeq" id="WP_141299417.1">
    <property type="nucleotide sequence ID" value="NZ_BJMN01000038.1"/>
</dbReference>
<feature type="chain" id="PRO_5021191761" description="Lipoprotein" evidence="1">
    <location>
        <begin position="25"/>
        <end position="238"/>
    </location>
</feature>